<dbReference type="EMBL" id="CP045810">
    <property type="protein sequence ID" value="QHN37963.1"/>
    <property type="molecule type" value="Genomic_DNA"/>
</dbReference>
<proteinExistence type="predicted"/>
<dbReference type="InterPro" id="IPR029058">
    <property type="entry name" value="AB_hydrolase_fold"/>
</dbReference>
<accession>A0A857KF59</accession>
<gene>
    <name evidence="1" type="ORF">GII30_01085</name>
</gene>
<dbReference type="PIRSF" id="PIRSF029171">
    <property type="entry name" value="Esterase_LipA"/>
    <property type="match status" value="1"/>
</dbReference>
<evidence type="ECO:0000313" key="1">
    <source>
        <dbReference type="EMBL" id="QHN37963.1"/>
    </source>
</evidence>
<dbReference type="InterPro" id="IPR005152">
    <property type="entry name" value="Lipase_secreted"/>
</dbReference>
<dbReference type="RefSeq" id="WP_005192051.1">
    <property type="nucleotide sequence ID" value="NZ_CP045804.1"/>
</dbReference>
<name>A0A857KF59_9ACTN</name>
<dbReference type="PANTHER" id="PTHR34853">
    <property type="match status" value="1"/>
</dbReference>
<protein>
    <submittedName>
        <fullName evidence="1">Lipase</fullName>
    </submittedName>
</protein>
<dbReference type="Pfam" id="PF03583">
    <property type="entry name" value="LIP"/>
    <property type="match status" value="1"/>
</dbReference>
<dbReference type="PANTHER" id="PTHR34853:SF1">
    <property type="entry name" value="LIPASE 5"/>
    <property type="match status" value="1"/>
</dbReference>
<dbReference type="PROSITE" id="PS51257">
    <property type="entry name" value="PROKAR_LIPOPROTEIN"/>
    <property type="match status" value="1"/>
</dbReference>
<dbReference type="GO" id="GO:0016042">
    <property type="term" value="P:lipid catabolic process"/>
    <property type="evidence" value="ECO:0007669"/>
    <property type="project" value="InterPro"/>
</dbReference>
<organism evidence="1">
    <name type="scientific">Gordonia amarae</name>
    <dbReference type="NCBI Taxonomy" id="36821"/>
    <lineage>
        <taxon>Bacteria</taxon>
        <taxon>Bacillati</taxon>
        <taxon>Actinomycetota</taxon>
        <taxon>Actinomycetes</taxon>
        <taxon>Mycobacteriales</taxon>
        <taxon>Gordoniaceae</taxon>
        <taxon>Gordonia</taxon>
    </lineage>
</organism>
<dbReference type="AlphaFoldDB" id="A0A857KF59"/>
<dbReference type="SUPFAM" id="SSF53474">
    <property type="entry name" value="alpha/beta-Hydrolases"/>
    <property type="match status" value="1"/>
</dbReference>
<dbReference type="GO" id="GO:0004806">
    <property type="term" value="F:triacylglycerol lipase activity"/>
    <property type="evidence" value="ECO:0007669"/>
    <property type="project" value="InterPro"/>
</dbReference>
<dbReference type="Gene3D" id="1.10.260.130">
    <property type="match status" value="1"/>
</dbReference>
<reference evidence="1" key="1">
    <citation type="journal article" date="2021" name="Nat. Microbiol.">
        <title>Cocultivation of an ultrasmall environmental parasitic bacterium with lytic ability against bacteria associated with wastewater foams.</title>
        <authorList>
            <person name="Batinovic S."/>
            <person name="Rose J.J.A."/>
            <person name="Ratcliffe J."/>
            <person name="Seviour R.J."/>
            <person name="Petrovski S."/>
        </authorList>
    </citation>
    <scope>NUCLEOTIDE SEQUENCE</scope>
    <source>
        <strain evidence="1">CON44</strain>
    </source>
</reference>
<dbReference type="Gene3D" id="3.40.50.1820">
    <property type="entry name" value="alpha/beta hydrolase"/>
    <property type="match status" value="1"/>
</dbReference>
<sequence length="382" mass="39872">MTAWTRAATVVAAVLAACALLTAPASAAPSEPGALLTFSKVGEQAFGMPGGRAAYTLTYLSRGAGNTLTPVRATAWIPTTKAPATGYPVTAYGHGTAGLGDSCTLANAFRAGGRSYGPYFGPWLKNGFLLVAPEYAGIDGPGVHPYLDGRVSGANLIDAVRAVRQLGAKVGVKVGREFTTSGGSQGGHASLFAGTMAPKYAPELTLIGTTAVAPPVHMDRYLAALGPYVPSLPIPDYVTYLSYVLRGLAVANPWLKVDAYLTPTGKSLLTSAETLCYPDQVKRSAGVGVGQMLTRSLGQGPLIRAVRQTQVVPVRGFRSPVLIHQGVFDVTAFSPLTELYVRDARAAGANIDYRRSTTGHDMGGATETVSAKWAHDRYLAGR</sequence>